<organism evidence="1 2">
    <name type="scientific">Sphaeroforma arctica JP610</name>
    <dbReference type="NCBI Taxonomy" id="667725"/>
    <lineage>
        <taxon>Eukaryota</taxon>
        <taxon>Ichthyosporea</taxon>
        <taxon>Ichthyophonida</taxon>
        <taxon>Sphaeroforma</taxon>
    </lineage>
</organism>
<proteinExistence type="predicted"/>
<name>A0A0L0EYV5_9EUKA</name>
<dbReference type="GeneID" id="25918322"/>
<dbReference type="AlphaFoldDB" id="A0A0L0EYV5"/>
<accession>A0A0L0EYV5</accession>
<sequence>NGNEPWVNLNRFFAEPDRIPYRDTPGDEEDDYVVFVTMVRVKLEIALQESSMLLNPELSFRERSDAVR</sequence>
<protein>
    <submittedName>
        <fullName evidence="1">Uncharacterized protein</fullName>
    </submittedName>
</protein>
<gene>
    <name evidence="1" type="ORF">SARC_17818</name>
</gene>
<evidence type="ECO:0000313" key="1">
    <source>
        <dbReference type="EMBL" id="KNC69670.1"/>
    </source>
</evidence>
<feature type="non-terminal residue" evidence="1">
    <location>
        <position position="1"/>
    </location>
</feature>
<reference evidence="1 2" key="1">
    <citation type="submission" date="2011-02" db="EMBL/GenBank/DDBJ databases">
        <title>The Genome Sequence of Sphaeroforma arctica JP610.</title>
        <authorList>
            <consortium name="The Broad Institute Genome Sequencing Platform"/>
            <person name="Russ C."/>
            <person name="Cuomo C."/>
            <person name="Young S.K."/>
            <person name="Zeng Q."/>
            <person name="Gargeya S."/>
            <person name="Alvarado L."/>
            <person name="Berlin A."/>
            <person name="Chapman S.B."/>
            <person name="Chen Z."/>
            <person name="Freedman E."/>
            <person name="Gellesch M."/>
            <person name="Goldberg J."/>
            <person name="Griggs A."/>
            <person name="Gujja S."/>
            <person name="Heilman E."/>
            <person name="Heiman D."/>
            <person name="Howarth C."/>
            <person name="Mehta T."/>
            <person name="Neiman D."/>
            <person name="Pearson M."/>
            <person name="Roberts A."/>
            <person name="Saif S."/>
            <person name="Shea T."/>
            <person name="Shenoy N."/>
            <person name="Sisk P."/>
            <person name="Stolte C."/>
            <person name="Sykes S."/>
            <person name="White J."/>
            <person name="Yandava C."/>
            <person name="Burger G."/>
            <person name="Gray M.W."/>
            <person name="Holland P.W.H."/>
            <person name="King N."/>
            <person name="Lang F.B.F."/>
            <person name="Roger A.J."/>
            <person name="Ruiz-Trillo I."/>
            <person name="Haas B."/>
            <person name="Nusbaum C."/>
            <person name="Birren B."/>
        </authorList>
    </citation>
    <scope>NUCLEOTIDE SEQUENCE [LARGE SCALE GENOMIC DNA]</scope>
    <source>
        <strain evidence="1 2">JP610</strain>
    </source>
</reference>
<keyword evidence="2" id="KW-1185">Reference proteome</keyword>
<dbReference type="Proteomes" id="UP000054560">
    <property type="component" value="Unassembled WGS sequence"/>
</dbReference>
<dbReference type="EMBL" id="KQ253820">
    <property type="protein sequence ID" value="KNC69670.1"/>
    <property type="molecule type" value="Genomic_DNA"/>
</dbReference>
<dbReference type="RefSeq" id="XP_014143572.1">
    <property type="nucleotide sequence ID" value="XM_014288097.1"/>
</dbReference>
<evidence type="ECO:0000313" key="2">
    <source>
        <dbReference type="Proteomes" id="UP000054560"/>
    </source>
</evidence>